<reference evidence="5" key="1">
    <citation type="submission" date="2020-06" db="EMBL/GenBank/DDBJ databases">
        <authorList>
            <consortium name="Plant Systems Biology data submission"/>
        </authorList>
    </citation>
    <scope>NUCLEOTIDE SEQUENCE</scope>
    <source>
        <strain evidence="5">D6</strain>
    </source>
</reference>
<protein>
    <submittedName>
        <fullName evidence="5">Acetyltransferase 9-like protein</fullName>
    </submittedName>
</protein>
<accession>A0A9N8EN31</accession>
<keyword evidence="6" id="KW-1185">Reference proteome</keyword>
<evidence type="ECO:0000256" key="3">
    <source>
        <dbReference type="ARBA" id="ARBA00023315"/>
    </source>
</evidence>
<dbReference type="GO" id="GO:0008080">
    <property type="term" value="F:N-acetyltransferase activity"/>
    <property type="evidence" value="ECO:0007669"/>
    <property type="project" value="InterPro"/>
</dbReference>
<comment type="caution">
    <text evidence="5">The sequence shown here is derived from an EMBL/GenBank/DDBJ whole genome shotgun (WGS) entry which is preliminary data.</text>
</comment>
<name>A0A9N8EN31_9STRA</name>
<dbReference type="EMBL" id="CAICTM010001202">
    <property type="protein sequence ID" value="CAB9521525.1"/>
    <property type="molecule type" value="Genomic_DNA"/>
</dbReference>
<dbReference type="Gene3D" id="3.40.630.30">
    <property type="match status" value="1"/>
</dbReference>
<evidence type="ECO:0000313" key="5">
    <source>
        <dbReference type="EMBL" id="CAB9521525.1"/>
    </source>
</evidence>
<gene>
    <name evidence="5" type="ORF">SEMRO_1204_G252170.1</name>
</gene>
<keyword evidence="2" id="KW-0808">Transferase</keyword>
<dbReference type="PANTHER" id="PTHR13256:SF16">
    <property type="entry name" value="ALPHA_BETA-TUBULIN-N-ACETYLTRANSFERASE 9"/>
    <property type="match status" value="1"/>
</dbReference>
<evidence type="ECO:0000256" key="1">
    <source>
        <dbReference type="ARBA" id="ARBA00009342"/>
    </source>
</evidence>
<dbReference type="AlphaFoldDB" id="A0A9N8EN31"/>
<dbReference type="PANTHER" id="PTHR13256">
    <property type="entry name" value="N-ACETYLTRANSFERASE 9"/>
    <property type="match status" value="1"/>
</dbReference>
<dbReference type="InterPro" id="IPR000182">
    <property type="entry name" value="GNAT_dom"/>
</dbReference>
<proteinExistence type="inferred from homology"/>
<dbReference type="InterPro" id="IPR016181">
    <property type="entry name" value="Acyl_CoA_acyltransferase"/>
</dbReference>
<evidence type="ECO:0000313" key="6">
    <source>
        <dbReference type="Proteomes" id="UP001153069"/>
    </source>
</evidence>
<keyword evidence="3" id="KW-0012">Acyltransferase</keyword>
<dbReference type="Pfam" id="PF13302">
    <property type="entry name" value="Acetyltransf_3"/>
    <property type="match status" value="1"/>
</dbReference>
<dbReference type="OrthoDB" id="5043642at2759"/>
<evidence type="ECO:0000259" key="4">
    <source>
        <dbReference type="Pfam" id="PF13302"/>
    </source>
</evidence>
<sequence length="244" mass="28350">MRLNYETCIVGSKCVLVPYRPCHVERYHEWMKHPYLLEMTGSEPLSLQEEIDMQISWRDDDQKCTFIVLAREKCNFLDSGDLTLEDANFPQRNLEAMVGDVNLFFSEEEDEEEEVEDTISPPKEKPTQQLQAELDIMIAEEDCRGQGLGKEASCLMMLYGTKAKTIRRFFCKIKENNQPSLSLFQKKLGFQQCAYAACFQEFELERRENSSDETREGIQAMLGDAFQWTTFKCPIKIEESKTVD</sequence>
<evidence type="ECO:0000256" key="2">
    <source>
        <dbReference type="ARBA" id="ARBA00022679"/>
    </source>
</evidence>
<dbReference type="InterPro" id="IPR039135">
    <property type="entry name" value="NAT9-like"/>
</dbReference>
<dbReference type="Proteomes" id="UP001153069">
    <property type="component" value="Unassembled WGS sequence"/>
</dbReference>
<dbReference type="SUPFAM" id="SSF55729">
    <property type="entry name" value="Acyl-CoA N-acyltransferases (Nat)"/>
    <property type="match status" value="1"/>
</dbReference>
<feature type="domain" description="N-acetyltransferase" evidence="4">
    <location>
        <begin position="15"/>
        <end position="190"/>
    </location>
</feature>
<organism evidence="5 6">
    <name type="scientific">Seminavis robusta</name>
    <dbReference type="NCBI Taxonomy" id="568900"/>
    <lineage>
        <taxon>Eukaryota</taxon>
        <taxon>Sar</taxon>
        <taxon>Stramenopiles</taxon>
        <taxon>Ochrophyta</taxon>
        <taxon>Bacillariophyta</taxon>
        <taxon>Bacillariophyceae</taxon>
        <taxon>Bacillariophycidae</taxon>
        <taxon>Naviculales</taxon>
        <taxon>Naviculaceae</taxon>
        <taxon>Seminavis</taxon>
    </lineage>
</organism>
<comment type="similarity">
    <text evidence="1">Belongs to the acetyltransferase family. GNAT subfamily.</text>
</comment>